<feature type="signal peptide" evidence="16">
    <location>
        <begin position="1"/>
        <end position="28"/>
    </location>
</feature>
<evidence type="ECO:0000256" key="10">
    <source>
        <dbReference type="ARBA" id="ARBA00022989"/>
    </source>
</evidence>
<keyword evidence="20" id="KW-1185">Reference proteome</keyword>
<comment type="catalytic activity">
    <reaction evidence="15">
        <text>[GlcNAc-(1-&gt;4)-Mur2Ac(oyl-L-Ala-gamma-D-Glu-L-Lys-D-Ala-D-Ala)](n)-di-trans,octa-cis-undecaprenyl diphosphate + beta-D-GlcNAc-(1-&gt;4)-Mur2Ac(oyl-L-Ala-gamma-D-Glu-L-Lys-D-Ala-D-Ala)-di-trans,octa-cis-undecaprenyl diphosphate = [GlcNAc-(1-&gt;4)-Mur2Ac(oyl-L-Ala-gamma-D-Glu-L-Lys-D-Ala-D-Ala)](n+1)-di-trans,octa-cis-undecaprenyl diphosphate + di-trans,octa-cis-undecaprenyl diphosphate + H(+)</text>
        <dbReference type="Rhea" id="RHEA:23708"/>
        <dbReference type="Rhea" id="RHEA-COMP:9602"/>
        <dbReference type="Rhea" id="RHEA-COMP:9603"/>
        <dbReference type="ChEBI" id="CHEBI:15378"/>
        <dbReference type="ChEBI" id="CHEBI:58405"/>
        <dbReference type="ChEBI" id="CHEBI:60033"/>
        <dbReference type="ChEBI" id="CHEBI:78435"/>
        <dbReference type="EC" id="2.4.99.28"/>
    </reaction>
</comment>
<dbReference type="RefSeq" id="WP_188647954.1">
    <property type="nucleotide sequence ID" value="NZ_BMHQ01000007.1"/>
</dbReference>
<dbReference type="Pfam" id="PF00912">
    <property type="entry name" value="Transgly"/>
    <property type="match status" value="1"/>
</dbReference>
<dbReference type="InterPro" id="IPR036950">
    <property type="entry name" value="PBP_transglycosylase"/>
</dbReference>
<proteinExistence type="predicted"/>
<evidence type="ECO:0000256" key="7">
    <source>
        <dbReference type="ARBA" id="ARBA00022801"/>
    </source>
</evidence>
<gene>
    <name evidence="19" type="ORF">GCM10011571_22140</name>
</gene>
<evidence type="ECO:0000256" key="2">
    <source>
        <dbReference type="ARBA" id="ARBA00022645"/>
    </source>
</evidence>
<evidence type="ECO:0000313" key="19">
    <source>
        <dbReference type="EMBL" id="GGE19757.1"/>
    </source>
</evidence>
<evidence type="ECO:0000256" key="15">
    <source>
        <dbReference type="ARBA" id="ARBA00049902"/>
    </source>
</evidence>
<dbReference type="PANTHER" id="PTHR32282:SF32">
    <property type="entry name" value="PENICILLIN-BINDING PROTEIN 2A"/>
    <property type="match status" value="1"/>
</dbReference>
<keyword evidence="2" id="KW-0121">Carboxypeptidase</keyword>
<sequence length="872" mass="97023">MLWKRLVKKTLTALGILFLILLTGAVTAAGVTASYLAAWTKKEPVWVKADLERKLENRTQTSHAYFRDHTPIGSLRADADRKLVTLDQVSNFVKAALIATEDKEFYHHHGIVLRSLLRAAYQNVTHDPQATGGSTITQQLVKNVILENRDKVFERKAKEILIALRLERLFPKESIFTYYLNSLFFGKGANQRNLMGIQAAAKGIFGVDAKDLNLPQAAYLAGMVQRPNAYNPFDEASLERGMKRMQTVLKRMRSNGSINARQYQEALAFDLKSSLAPKKANAYQRYPFIMDEVEEEAAKILMKAEGQSAEALSRQGLYRSTLERYRQQVLTGGYKITTTLDPRLFEAMNRTARDERLYAKPVTYTVNVGGQSKTIQNAREEVGAALIDVKTGALLSFVGGRDFMQSQTNHALDSRRQPGSTIKPLLDYGPALDQQRITPGTVLVDEPLVARDPRQEKTYKNYNDKYMGPVTARKALKLSLNIPAIKVLREIGVDNGLDYLRKMDFPVLPMDGEASAIGGFTRGFTVEKVTSGYAMLASGGLYREPYLIESIEDAKGHLLYRHQDRPVRILSPEAAYLTTDMLRDVIRSGTGRYVGVRSPGHDLAGKTGTTQNGHDVWFLGYTPRIALGVWVGYDYNHPLPNDRRAKMVWSRLFRSIQQTRPQLSPAGVRFAEPGRLTQVEMCSISGQRATEHCRNAGEATVELLPEKSVPQETCTLHDTVRIVIADGQRMAAQDQTPEDLVQTETGIRVPKDTPWLEHFTGVVLPEASDDRVSHGNPASPSVRGVSTNGSVTLTWGHTGEPSVAGYHVYRDGQRVASLPLGCPLMYSGPAGHYEVKAVDVAGLESEPATPLDPSDNPLEETKAKKRWPFFQF</sequence>
<evidence type="ECO:0000313" key="20">
    <source>
        <dbReference type="Proteomes" id="UP000625210"/>
    </source>
</evidence>
<dbReference type="SUPFAM" id="SSF56601">
    <property type="entry name" value="beta-lactamase/transpeptidase-like"/>
    <property type="match status" value="1"/>
</dbReference>
<evidence type="ECO:0000259" key="17">
    <source>
        <dbReference type="Pfam" id="PF00905"/>
    </source>
</evidence>
<dbReference type="GO" id="GO:0071555">
    <property type="term" value="P:cell wall organization"/>
    <property type="evidence" value="ECO:0007669"/>
    <property type="project" value="UniProtKB-KW"/>
</dbReference>
<keyword evidence="16" id="KW-0732">Signal</keyword>
<dbReference type="GO" id="GO:0008955">
    <property type="term" value="F:peptidoglycan glycosyltransferase activity"/>
    <property type="evidence" value="ECO:0007669"/>
    <property type="project" value="UniProtKB-EC"/>
</dbReference>
<dbReference type="InterPro" id="IPR001264">
    <property type="entry name" value="Glyco_trans_51"/>
</dbReference>
<evidence type="ECO:0000256" key="12">
    <source>
        <dbReference type="ARBA" id="ARBA00023268"/>
    </source>
</evidence>
<keyword evidence="3" id="KW-0645">Protease</keyword>
<keyword evidence="13" id="KW-0961">Cell wall biogenesis/degradation</keyword>
<keyword evidence="8" id="KW-0133">Cell shape</keyword>
<comment type="catalytic activity">
    <reaction evidence="14">
        <text>Preferential cleavage: (Ac)2-L-Lys-D-Ala-|-D-Ala. Also transpeptidation of peptidyl-alanyl moieties that are N-acyl substituents of D-alanine.</text>
        <dbReference type="EC" id="3.4.16.4"/>
    </reaction>
</comment>
<dbReference type="GO" id="GO:0009002">
    <property type="term" value="F:serine-type D-Ala-D-Ala carboxypeptidase activity"/>
    <property type="evidence" value="ECO:0007669"/>
    <property type="project" value="UniProtKB-EC"/>
</dbReference>
<evidence type="ECO:0000256" key="1">
    <source>
        <dbReference type="ARBA" id="ARBA00022475"/>
    </source>
</evidence>
<dbReference type="Pfam" id="PF00905">
    <property type="entry name" value="Transpeptidase"/>
    <property type="match status" value="1"/>
</dbReference>
<name>A0A8J2VH19_9BACL</name>
<dbReference type="InterPro" id="IPR001460">
    <property type="entry name" value="PCN-bd_Tpept"/>
</dbReference>
<keyword evidence="9" id="KW-0573">Peptidoglycan synthesis</keyword>
<dbReference type="InterPro" id="IPR023346">
    <property type="entry name" value="Lysozyme-like_dom_sf"/>
</dbReference>
<reference evidence="19" key="2">
    <citation type="submission" date="2020-09" db="EMBL/GenBank/DDBJ databases">
        <authorList>
            <person name="Sun Q."/>
            <person name="Zhou Y."/>
        </authorList>
    </citation>
    <scope>NUCLEOTIDE SEQUENCE</scope>
    <source>
        <strain evidence="19">CGMCC 1.15179</strain>
    </source>
</reference>
<feature type="domain" description="Glycosyl transferase family 51" evidence="18">
    <location>
        <begin position="70"/>
        <end position="252"/>
    </location>
</feature>
<dbReference type="Gene3D" id="3.40.710.10">
    <property type="entry name" value="DD-peptidase/beta-lactamase superfamily"/>
    <property type="match status" value="1"/>
</dbReference>
<evidence type="ECO:0000256" key="16">
    <source>
        <dbReference type="SAM" id="SignalP"/>
    </source>
</evidence>
<dbReference type="AlphaFoldDB" id="A0A8J2VH19"/>
<evidence type="ECO:0000259" key="18">
    <source>
        <dbReference type="Pfam" id="PF00912"/>
    </source>
</evidence>
<keyword evidence="1" id="KW-1003">Cell membrane</keyword>
<evidence type="ECO:0000256" key="6">
    <source>
        <dbReference type="ARBA" id="ARBA00022692"/>
    </source>
</evidence>
<accession>A0A8J2VH19</accession>
<dbReference type="InterPro" id="IPR013783">
    <property type="entry name" value="Ig-like_fold"/>
</dbReference>
<evidence type="ECO:0000256" key="13">
    <source>
        <dbReference type="ARBA" id="ARBA00023316"/>
    </source>
</evidence>
<keyword evidence="5" id="KW-0808">Transferase</keyword>
<keyword evidence="10" id="KW-1133">Transmembrane helix</keyword>
<dbReference type="PANTHER" id="PTHR32282">
    <property type="entry name" value="BINDING PROTEIN TRANSPEPTIDASE, PUTATIVE-RELATED"/>
    <property type="match status" value="1"/>
</dbReference>
<dbReference type="GO" id="GO:0006508">
    <property type="term" value="P:proteolysis"/>
    <property type="evidence" value="ECO:0007669"/>
    <property type="project" value="UniProtKB-KW"/>
</dbReference>
<comment type="caution">
    <text evidence="19">The sequence shown here is derived from an EMBL/GenBank/DDBJ whole genome shotgun (WGS) entry which is preliminary data.</text>
</comment>
<keyword evidence="11" id="KW-0472">Membrane</keyword>
<evidence type="ECO:0000256" key="9">
    <source>
        <dbReference type="ARBA" id="ARBA00022984"/>
    </source>
</evidence>
<dbReference type="InterPro" id="IPR012338">
    <property type="entry name" value="Beta-lactam/transpept-like"/>
</dbReference>
<feature type="chain" id="PRO_5035304339" evidence="16">
    <location>
        <begin position="29"/>
        <end position="872"/>
    </location>
</feature>
<dbReference type="GO" id="GO:0009252">
    <property type="term" value="P:peptidoglycan biosynthetic process"/>
    <property type="evidence" value="ECO:0007669"/>
    <property type="project" value="UniProtKB-KW"/>
</dbReference>
<dbReference type="SUPFAM" id="SSF53955">
    <property type="entry name" value="Lysozyme-like"/>
    <property type="match status" value="1"/>
</dbReference>
<dbReference type="Gene3D" id="2.60.40.10">
    <property type="entry name" value="Immunoglobulins"/>
    <property type="match status" value="1"/>
</dbReference>
<evidence type="ECO:0000256" key="11">
    <source>
        <dbReference type="ARBA" id="ARBA00023136"/>
    </source>
</evidence>
<reference evidence="19" key="1">
    <citation type="journal article" date="2014" name="Int. J. Syst. Evol. Microbiol.">
        <title>Complete genome sequence of Corynebacterium casei LMG S-19264T (=DSM 44701T), isolated from a smear-ripened cheese.</title>
        <authorList>
            <consortium name="US DOE Joint Genome Institute (JGI-PGF)"/>
            <person name="Walter F."/>
            <person name="Albersmeier A."/>
            <person name="Kalinowski J."/>
            <person name="Ruckert C."/>
        </authorList>
    </citation>
    <scope>NUCLEOTIDE SEQUENCE</scope>
    <source>
        <strain evidence="19">CGMCC 1.15179</strain>
    </source>
</reference>
<keyword evidence="6" id="KW-0812">Transmembrane</keyword>
<keyword evidence="4" id="KW-0328">Glycosyltransferase</keyword>
<dbReference type="Proteomes" id="UP000625210">
    <property type="component" value="Unassembled WGS sequence"/>
</dbReference>
<dbReference type="Gene3D" id="1.10.3810.10">
    <property type="entry name" value="Biosynthetic peptidoglycan transglycosylase-like"/>
    <property type="match status" value="1"/>
</dbReference>
<keyword evidence="12" id="KW-0511">Multifunctional enzyme</keyword>
<dbReference type="GO" id="GO:0030288">
    <property type="term" value="C:outer membrane-bounded periplasmic space"/>
    <property type="evidence" value="ECO:0007669"/>
    <property type="project" value="TreeGrafter"/>
</dbReference>
<evidence type="ECO:0000256" key="3">
    <source>
        <dbReference type="ARBA" id="ARBA00022670"/>
    </source>
</evidence>
<keyword evidence="7" id="KW-0378">Hydrolase</keyword>
<organism evidence="19 20">
    <name type="scientific">Marinithermofilum abyssi</name>
    <dbReference type="NCBI Taxonomy" id="1571185"/>
    <lineage>
        <taxon>Bacteria</taxon>
        <taxon>Bacillati</taxon>
        <taxon>Bacillota</taxon>
        <taxon>Bacilli</taxon>
        <taxon>Bacillales</taxon>
        <taxon>Thermoactinomycetaceae</taxon>
        <taxon>Marinithermofilum</taxon>
    </lineage>
</organism>
<dbReference type="InterPro" id="IPR050396">
    <property type="entry name" value="Glycosyltr_51/Transpeptidase"/>
</dbReference>
<evidence type="ECO:0000256" key="8">
    <source>
        <dbReference type="ARBA" id="ARBA00022960"/>
    </source>
</evidence>
<feature type="domain" description="Penicillin-binding protein transpeptidase" evidence="17">
    <location>
        <begin position="383"/>
        <end position="624"/>
    </location>
</feature>
<evidence type="ECO:0000256" key="5">
    <source>
        <dbReference type="ARBA" id="ARBA00022679"/>
    </source>
</evidence>
<dbReference type="EMBL" id="BMHQ01000007">
    <property type="protein sequence ID" value="GGE19757.1"/>
    <property type="molecule type" value="Genomic_DNA"/>
</dbReference>
<protein>
    <submittedName>
        <fullName evidence="19">Penicillin-binding protein 1B</fullName>
    </submittedName>
</protein>
<dbReference type="GO" id="GO:0008658">
    <property type="term" value="F:penicillin binding"/>
    <property type="evidence" value="ECO:0007669"/>
    <property type="project" value="InterPro"/>
</dbReference>
<dbReference type="GO" id="GO:0008360">
    <property type="term" value="P:regulation of cell shape"/>
    <property type="evidence" value="ECO:0007669"/>
    <property type="project" value="UniProtKB-KW"/>
</dbReference>
<evidence type="ECO:0000256" key="4">
    <source>
        <dbReference type="ARBA" id="ARBA00022676"/>
    </source>
</evidence>
<evidence type="ECO:0000256" key="14">
    <source>
        <dbReference type="ARBA" id="ARBA00034000"/>
    </source>
</evidence>